<evidence type="ECO:0000256" key="2">
    <source>
        <dbReference type="ARBA" id="ARBA00022723"/>
    </source>
</evidence>
<evidence type="ECO:0000259" key="6">
    <source>
        <dbReference type="PROSITE" id="PS50022"/>
    </source>
</evidence>
<feature type="chain" id="PRO_5046911629" evidence="5">
    <location>
        <begin position="23"/>
        <end position="858"/>
    </location>
</feature>
<feature type="domain" description="Cytochrome c" evidence="7">
    <location>
        <begin position="596"/>
        <end position="690"/>
    </location>
</feature>
<dbReference type="Pfam" id="PF00754">
    <property type="entry name" value="F5_F8_type_C"/>
    <property type="match status" value="1"/>
</dbReference>
<dbReference type="SUPFAM" id="SSF46626">
    <property type="entry name" value="Cytochrome c"/>
    <property type="match status" value="1"/>
</dbReference>
<keyword evidence="9" id="KW-1185">Reference proteome</keyword>
<keyword evidence="3 4" id="KW-0408">Iron</keyword>
<evidence type="ECO:0000256" key="1">
    <source>
        <dbReference type="ARBA" id="ARBA00022617"/>
    </source>
</evidence>
<dbReference type="PROSITE" id="PS50022">
    <property type="entry name" value="FA58C_3"/>
    <property type="match status" value="1"/>
</dbReference>
<reference evidence="9" key="1">
    <citation type="journal article" date="2019" name="Int. J. Syst. Evol. Microbiol.">
        <title>The Global Catalogue of Microorganisms (GCM) 10K type strain sequencing project: providing services to taxonomists for standard genome sequencing and annotation.</title>
        <authorList>
            <consortium name="The Broad Institute Genomics Platform"/>
            <consortium name="The Broad Institute Genome Sequencing Center for Infectious Disease"/>
            <person name="Wu L."/>
            <person name="Ma J."/>
        </authorList>
    </citation>
    <scope>NUCLEOTIDE SEQUENCE [LARGE SCALE GENOMIC DNA]</scope>
    <source>
        <strain evidence="9">CGMCC 4.1467</strain>
    </source>
</reference>
<evidence type="ECO:0000256" key="3">
    <source>
        <dbReference type="ARBA" id="ARBA00023004"/>
    </source>
</evidence>
<feature type="domain" description="F5/8 type C" evidence="6">
    <location>
        <begin position="717"/>
        <end position="856"/>
    </location>
</feature>
<dbReference type="SUPFAM" id="SSF50952">
    <property type="entry name" value="Soluble quinoprotein glucose dehydrogenase"/>
    <property type="match status" value="1"/>
</dbReference>
<dbReference type="Pfam" id="PF23500">
    <property type="entry name" value="DUF7133"/>
    <property type="match status" value="1"/>
</dbReference>
<dbReference type="Gene3D" id="2.60.120.260">
    <property type="entry name" value="Galactose-binding domain-like"/>
    <property type="match status" value="1"/>
</dbReference>
<dbReference type="InterPro" id="IPR011989">
    <property type="entry name" value="ARM-like"/>
</dbReference>
<dbReference type="InterPro" id="IPR036909">
    <property type="entry name" value="Cyt_c-like_dom_sf"/>
</dbReference>
<dbReference type="Gene3D" id="1.25.10.10">
    <property type="entry name" value="Leucine-rich Repeat Variant"/>
    <property type="match status" value="1"/>
</dbReference>
<dbReference type="InterPro" id="IPR009056">
    <property type="entry name" value="Cyt_c-like_dom"/>
</dbReference>
<dbReference type="InterPro" id="IPR011041">
    <property type="entry name" value="Quinoprot_gluc/sorb_DH_b-prop"/>
</dbReference>
<dbReference type="Gene3D" id="1.10.760.10">
    <property type="entry name" value="Cytochrome c-like domain"/>
    <property type="match status" value="1"/>
</dbReference>
<proteinExistence type="predicted"/>
<dbReference type="EMBL" id="JBHTBS010000005">
    <property type="protein sequence ID" value="MFC7337861.1"/>
    <property type="molecule type" value="Genomic_DNA"/>
</dbReference>
<dbReference type="PANTHER" id="PTHR33546:SF1">
    <property type="entry name" value="LARGE, MULTIFUNCTIONAL SECRETED PROTEIN"/>
    <property type="match status" value="1"/>
</dbReference>
<dbReference type="SUPFAM" id="SSF48371">
    <property type="entry name" value="ARM repeat"/>
    <property type="match status" value="1"/>
</dbReference>
<dbReference type="RefSeq" id="WP_379712558.1">
    <property type="nucleotide sequence ID" value="NZ_JBHTBS010000005.1"/>
</dbReference>
<evidence type="ECO:0000313" key="8">
    <source>
        <dbReference type="EMBL" id="MFC7337861.1"/>
    </source>
</evidence>
<dbReference type="Proteomes" id="UP001596472">
    <property type="component" value="Unassembled WGS sequence"/>
</dbReference>
<accession>A0ABW2L653</accession>
<keyword evidence="1 4" id="KW-0349">Heme</keyword>
<dbReference type="InterPro" id="IPR008979">
    <property type="entry name" value="Galactose-bd-like_sf"/>
</dbReference>
<dbReference type="SUPFAM" id="SSF49785">
    <property type="entry name" value="Galactose-binding domain-like"/>
    <property type="match status" value="1"/>
</dbReference>
<name>A0ABW2L653_9BACT</name>
<dbReference type="InterPro" id="IPR016024">
    <property type="entry name" value="ARM-type_fold"/>
</dbReference>
<dbReference type="Pfam" id="PF00034">
    <property type="entry name" value="Cytochrom_C"/>
    <property type="match status" value="1"/>
</dbReference>
<organism evidence="8 9">
    <name type="scientific">Haloferula chungangensis</name>
    <dbReference type="NCBI Taxonomy" id="1048331"/>
    <lineage>
        <taxon>Bacteria</taxon>
        <taxon>Pseudomonadati</taxon>
        <taxon>Verrucomicrobiota</taxon>
        <taxon>Verrucomicrobiia</taxon>
        <taxon>Verrucomicrobiales</taxon>
        <taxon>Verrucomicrobiaceae</taxon>
        <taxon>Haloferula</taxon>
    </lineage>
</organism>
<evidence type="ECO:0000256" key="5">
    <source>
        <dbReference type="SAM" id="SignalP"/>
    </source>
</evidence>
<protein>
    <submittedName>
        <fullName evidence="8">Discoidin domain-containing protein</fullName>
    </submittedName>
</protein>
<keyword evidence="2 4" id="KW-0479">Metal-binding</keyword>
<keyword evidence="5" id="KW-0732">Signal</keyword>
<comment type="caution">
    <text evidence="8">The sequence shown here is derived from an EMBL/GenBank/DDBJ whole genome shotgun (WGS) entry which is preliminary data.</text>
</comment>
<evidence type="ECO:0000256" key="4">
    <source>
        <dbReference type="PROSITE-ProRule" id="PRU00433"/>
    </source>
</evidence>
<evidence type="ECO:0000313" key="9">
    <source>
        <dbReference type="Proteomes" id="UP001596472"/>
    </source>
</evidence>
<dbReference type="InterPro" id="IPR055557">
    <property type="entry name" value="DUF7133"/>
</dbReference>
<sequence length="858" mass="95756">MPSSASYLAATFALLSLHAANAAPGDKVYQSDFLSKEEALESIELPDGYHLELLLSEPLVEEPVMTAWDGNGAMYVVQMRTYMQDIDASGEKEPTSIITRHVDTNGDGTYDKHSIFAKDLKLPRFVLPLDDRVIVGITDTLDLWTYRDSNGDGVSDEVEKIYEGGRRGGNMEHQPSGLTWALDNWMYLTYEAKRYRFTDGKFVVQDIPRGSGQWGLTQDDWGRLYYSDAGGEKPAITFQQPIVYGALNLSGQEESGFRDVFPIAEVPDVQAGLRRVGPNGGLNGFTGTAGQSIFRGDRLPEDLRGDLLIPEPVGRMIRRAKVDRSQAKTVLRNATPGTEFIRTRDVNFRPVWTATTPGGQLAIVDMHRGIIQQGHWTRRGSYLREVIQKWKLDKNIGKGRIYRLVHKDFKAGPQPRMLDEKTSELLAHLSHPNGWWRDTAQRLIILREDRESVVPQLQEMARKDPSELGRLHALWTLEGIGNLEAALVIEALNDSDSIVRTSAIRMAEPFMATNDPQVIAAFESGLPEDPEMLVQLINSISASGTTAPEWLSLSKLIEEKFGDVEVIREVLRLREEVTRDARLAMERQQEGAQFAESMQRGEAIYRQLCFSCHGEDGHGTPIPGRAGAKLAPSFTGSPRVLGTGDSAVLVLLNGLTGPIDGKTYEGLMVPMANNDDQWIADAVTYLRNSFDNEASMVSPERVAELRKQHAKRSEAWTVEELAELEPEELAFNKNWKLSASHNEKELKLAFDGDDRSRYTTGKRMSPGMWVQIEFPKTTRISGITLDTTQSKGDFPRGYQIQISDNGKTWSDPIAEGAGSADLEISFVPVEARFLRITQTGNDRLYWSIHEMTLLGKAL</sequence>
<evidence type="ECO:0000259" key="7">
    <source>
        <dbReference type="PROSITE" id="PS51007"/>
    </source>
</evidence>
<dbReference type="PANTHER" id="PTHR33546">
    <property type="entry name" value="LARGE, MULTIFUNCTIONAL SECRETED PROTEIN-RELATED"/>
    <property type="match status" value="1"/>
</dbReference>
<feature type="signal peptide" evidence="5">
    <location>
        <begin position="1"/>
        <end position="22"/>
    </location>
</feature>
<dbReference type="InterPro" id="IPR000421">
    <property type="entry name" value="FA58C"/>
</dbReference>
<dbReference type="PROSITE" id="PS51007">
    <property type="entry name" value="CYTC"/>
    <property type="match status" value="1"/>
</dbReference>
<gene>
    <name evidence="8" type="ORF">ACFQY0_11785</name>
</gene>